<dbReference type="Gene3D" id="3.40.50.2300">
    <property type="match status" value="1"/>
</dbReference>
<dbReference type="InterPro" id="IPR036397">
    <property type="entry name" value="RNaseH_sf"/>
</dbReference>
<dbReference type="OMA" id="PMNELMF"/>
<dbReference type="InterPro" id="IPR003100">
    <property type="entry name" value="PAZ_dom"/>
</dbReference>
<feature type="domain" description="Piwi" evidence="2">
    <location>
        <begin position="520"/>
        <end position="863"/>
    </location>
</feature>
<dbReference type="CDD" id="cd02846">
    <property type="entry name" value="PAZ_argonaute_like"/>
    <property type="match status" value="1"/>
</dbReference>
<dbReference type="PROSITE" id="PS50822">
    <property type="entry name" value="PIWI"/>
    <property type="match status" value="1"/>
</dbReference>
<dbReference type="AlphaFoldDB" id="A0A0L0S6V8"/>
<dbReference type="SUPFAM" id="SSF53098">
    <property type="entry name" value="Ribonuclease H-like"/>
    <property type="match status" value="1"/>
</dbReference>
<accession>A0A0L0S6V8</accession>
<keyword evidence="4" id="KW-1185">Reference proteome</keyword>
<feature type="coiled-coil region" evidence="1">
    <location>
        <begin position="633"/>
        <end position="660"/>
    </location>
</feature>
<dbReference type="InterPro" id="IPR036085">
    <property type="entry name" value="PAZ_dom_sf"/>
</dbReference>
<dbReference type="Proteomes" id="UP000054350">
    <property type="component" value="Unassembled WGS sequence"/>
</dbReference>
<dbReference type="InterPro" id="IPR003165">
    <property type="entry name" value="Piwi"/>
</dbReference>
<dbReference type="Pfam" id="PF02171">
    <property type="entry name" value="Piwi"/>
    <property type="match status" value="2"/>
</dbReference>
<gene>
    <name evidence="3" type="ORF">AMAG_04883</name>
</gene>
<dbReference type="Pfam" id="PF08699">
    <property type="entry name" value="ArgoL1"/>
    <property type="match status" value="1"/>
</dbReference>
<dbReference type="InterPro" id="IPR014811">
    <property type="entry name" value="ArgoL1"/>
</dbReference>
<reference evidence="4" key="2">
    <citation type="submission" date="2009-11" db="EMBL/GenBank/DDBJ databases">
        <title>The Genome Sequence of Allomyces macrogynus strain ATCC 38327.</title>
        <authorList>
            <consortium name="The Broad Institute Genome Sequencing Platform"/>
            <person name="Russ C."/>
            <person name="Cuomo C."/>
            <person name="Shea T."/>
            <person name="Young S.K."/>
            <person name="Zeng Q."/>
            <person name="Koehrsen M."/>
            <person name="Haas B."/>
            <person name="Borodovsky M."/>
            <person name="Guigo R."/>
            <person name="Alvarado L."/>
            <person name="Berlin A."/>
            <person name="Borenstein D."/>
            <person name="Chen Z."/>
            <person name="Engels R."/>
            <person name="Freedman E."/>
            <person name="Gellesch M."/>
            <person name="Goldberg J."/>
            <person name="Griggs A."/>
            <person name="Gujja S."/>
            <person name="Heiman D."/>
            <person name="Hepburn T."/>
            <person name="Howarth C."/>
            <person name="Jen D."/>
            <person name="Larson L."/>
            <person name="Lewis B."/>
            <person name="Mehta T."/>
            <person name="Park D."/>
            <person name="Pearson M."/>
            <person name="Roberts A."/>
            <person name="Saif S."/>
            <person name="Shenoy N."/>
            <person name="Sisk P."/>
            <person name="Stolte C."/>
            <person name="Sykes S."/>
            <person name="Walk T."/>
            <person name="White J."/>
            <person name="Yandava C."/>
            <person name="Burger G."/>
            <person name="Gray M.W."/>
            <person name="Holland P.W.H."/>
            <person name="King N."/>
            <person name="Lang F.B.F."/>
            <person name="Roger A.J."/>
            <person name="Ruiz-Trillo I."/>
            <person name="Lander E."/>
            <person name="Nusbaum C."/>
        </authorList>
    </citation>
    <scope>NUCLEOTIDE SEQUENCE [LARGE SCALE GENOMIC DNA]</scope>
    <source>
        <strain evidence="4">ATCC 38327</strain>
    </source>
</reference>
<organism evidence="3 4">
    <name type="scientific">Allomyces macrogynus (strain ATCC 38327)</name>
    <name type="common">Allomyces javanicus var. macrogynus</name>
    <dbReference type="NCBI Taxonomy" id="578462"/>
    <lineage>
        <taxon>Eukaryota</taxon>
        <taxon>Fungi</taxon>
        <taxon>Fungi incertae sedis</taxon>
        <taxon>Blastocladiomycota</taxon>
        <taxon>Blastocladiomycetes</taxon>
        <taxon>Blastocladiales</taxon>
        <taxon>Blastocladiaceae</taxon>
        <taxon>Allomyces</taxon>
    </lineage>
</organism>
<evidence type="ECO:0000256" key="1">
    <source>
        <dbReference type="SAM" id="Coils"/>
    </source>
</evidence>
<dbReference type="SUPFAM" id="SSF101690">
    <property type="entry name" value="PAZ domain"/>
    <property type="match status" value="1"/>
</dbReference>
<dbReference type="EMBL" id="GG745332">
    <property type="protein sequence ID" value="KNE58059.1"/>
    <property type="molecule type" value="Genomic_DNA"/>
</dbReference>
<name>A0A0L0S6V8_ALLM3</name>
<proteinExistence type="predicted"/>
<evidence type="ECO:0000313" key="4">
    <source>
        <dbReference type="Proteomes" id="UP000054350"/>
    </source>
</evidence>
<dbReference type="PANTHER" id="PTHR22891">
    <property type="entry name" value="EUKARYOTIC TRANSLATION INITIATION FACTOR 2C"/>
    <property type="match status" value="1"/>
</dbReference>
<sequence length="899" mass="99401">MIGNQPPMEGPLIPRPGFGTAGRPVKVMINHRRVLGWPEGRVVQYHVEFSRGTVTKTLARKIWAQWERQRGPRNARERVAYDGVAIAYWFGRGDLPEEDLEREVPLAEGSQQRVRVTLKRAADVDLGRIRPFVNGEIRVSPDVMMALSALEVVLRHAPAQLFKPRGRGAFYDFGIDDNPTRGDPLGRTGLELRRGLYMALAACQGGLTINYDLSHGVYVAPGSLVEEIARLLGVAVHHLKGPNARTLTPPQMDTIKKHLCGRQVQMTHRHGQRPKKKIFGFTEQRVADVTFTLEGAGETTVPAFFLQMYNARVEFPSLPAIIFRGRLGDCYVPIEFTTLLPGKPFLGLPPPEAISEIVKKATVKPEQRFREIERQIQNIARVNKDAGVLGDDNHCMIRVENRFMVIPGRVLPAPRLAYGNCFAEPAELAPNGWNLRGKQFLSGAMATVALLNLAGPADAGRPVREADFRSFYQQMQVYAAEQCRCTLEPDHPIVVERRHDEAILDAMRRLVHLVGEPPGLIVVVLADGNKSRYNQVKAAGDLVLGIATQCVQAQKIQRANPQYLANVLTKVNVKITATNQYVPVNWSLANRVPFLSVPAMIVGIDVSHAAPDSALPSIAAMVASMNPSATVFRAQLSAQAARQEHTIDQLRDMAKKLLTEFICANRAWPRRILVLRDGVSEGMLTYVTRVEMNALRTAYAELSAAVRAEITAIARGDLAAATRDEVADGKRLDPDLLVAPPPPPPPHPNAQPKYVYVIVTKRTKTRFAPSRDDRTPIDKSGNVVAGLVVEREITHPTHFEFFLQSQAGLQGTSVPAKYTVTVDEMGHTPDELQTLLFSLCFTFQRATRSISVPAPVRYAHLAATRGMAYLAALRDPEMADQQRNGIQPHNNVAGGMFFM</sequence>
<dbReference type="SMART" id="SM00950">
    <property type="entry name" value="Piwi"/>
    <property type="match status" value="1"/>
</dbReference>
<dbReference type="InterPro" id="IPR012337">
    <property type="entry name" value="RNaseH-like_sf"/>
</dbReference>
<dbReference type="Gene3D" id="2.170.260.10">
    <property type="entry name" value="paz domain"/>
    <property type="match status" value="1"/>
</dbReference>
<dbReference type="OrthoDB" id="10252740at2759"/>
<dbReference type="VEuPathDB" id="FungiDB:AMAG_04883"/>
<reference evidence="3 4" key="1">
    <citation type="submission" date="2009-11" db="EMBL/GenBank/DDBJ databases">
        <title>Annotation of Allomyces macrogynus ATCC 38327.</title>
        <authorList>
            <consortium name="The Broad Institute Genome Sequencing Platform"/>
            <person name="Russ C."/>
            <person name="Cuomo C."/>
            <person name="Burger G."/>
            <person name="Gray M.W."/>
            <person name="Holland P.W.H."/>
            <person name="King N."/>
            <person name="Lang F.B.F."/>
            <person name="Roger A.J."/>
            <person name="Ruiz-Trillo I."/>
            <person name="Young S.K."/>
            <person name="Zeng Q."/>
            <person name="Gargeya S."/>
            <person name="Fitzgerald M."/>
            <person name="Haas B."/>
            <person name="Abouelleil A."/>
            <person name="Alvarado L."/>
            <person name="Arachchi H.M."/>
            <person name="Berlin A."/>
            <person name="Chapman S.B."/>
            <person name="Gearin G."/>
            <person name="Goldberg J."/>
            <person name="Griggs A."/>
            <person name="Gujja S."/>
            <person name="Hansen M."/>
            <person name="Heiman D."/>
            <person name="Howarth C."/>
            <person name="Larimer J."/>
            <person name="Lui A."/>
            <person name="MacDonald P.J.P."/>
            <person name="McCowen C."/>
            <person name="Montmayeur A."/>
            <person name="Murphy C."/>
            <person name="Neiman D."/>
            <person name="Pearson M."/>
            <person name="Priest M."/>
            <person name="Roberts A."/>
            <person name="Saif S."/>
            <person name="Shea T."/>
            <person name="Sisk P."/>
            <person name="Stolte C."/>
            <person name="Sykes S."/>
            <person name="Wortman J."/>
            <person name="Nusbaum C."/>
            <person name="Birren B."/>
        </authorList>
    </citation>
    <scope>NUCLEOTIDE SEQUENCE [LARGE SCALE GENOMIC DNA]</scope>
    <source>
        <strain evidence="3 4">ATCC 38327</strain>
    </source>
</reference>
<keyword evidence="1" id="KW-0175">Coiled coil</keyword>
<dbReference type="Pfam" id="PF16486">
    <property type="entry name" value="ArgoN"/>
    <property type="match status" value="1"/>
</dbReference>
<dbReference type="Gene3D" id="3.30.420.10">
    <property type="entry name" value="Ribonuclease H-like superfamily/Ribonuclease H"/>
    <property type="match status" value="1"/>
</dbReference>
<evidence type="ECO:0000259" key="2">
    <source>
        <dbReference type="PROSITE" id="PS50822"/>
    </source>
</evidence>
<evidence type="ECO:0000313" key="3">
    <source>
        <dbReference type="EMBL" id="KNE58059.1"/>
    </source>
</evidence>
<dbReference type="InterPro" id="IPR032474">
    <property type="entry name" value="Argonaute_N"/>
</dbReference>
<dbReference type="Pfam" id="PF02170">
    <property type="entry name" value="PAZ"/>
    <property type="match status" value="1"/>
</dbReference>
<dbReference type="GO" id="GO:0003723">
    <property type="term" value="F:RNA binding"/>
    <property type="evidence" value="ECO:0007669"/>
    <property type="project" value="InterPro"/>
</dbReference>
<protein>
    <recommendedName>
        <fullName evidence="2">Piwi domain-containing protein</fullName>
    </recommendedName>
</protein>
<dbReference type="STRING" id="578462.A0A0L0S6V8"/>
<dbReference type="eggNOG" id="KOG1041">
    <property type="taxonomic scope" value="Eukaryota"/>
</dbReference>